<dbReference type="AlphaFoldDB" id="A0A1I6GK21"/>
<comment type="similarity">
    <text evidence="2">Belongs to the oxygen-dependent FAD-linked oxidoreductase family.</text>
</comment>
<keyword evidence="5" id="KW-0560">Oxidoreductase</keyword>
<evidence type="ECO:0000256" key="1">
    <source>
        <dbReference type="ARBA" id="ARBA00001974"/>
    </source>
</evidence>
<name>A0A1I6GK21_9EURY</name>
<evidence type="ECO:0000256" key="3">
    <source>
        <dbReference type="ARBA" id="ARBA00022630"/>
    </source>
</evidence>
<dbReference type="RefSeq" id="WP_089805653.1">
    <property type="nucleotide sequence ID" value="NZ_FOYT01000001.1"/>
</dbReference>
<dbReference type="Gene3D" id="3.30.43.10">
    <property type="entry name" value="Uridine Diphospho-n-acetylenolpyruvylglucosamine Reductase, domain 2"/>
    <property type="match status" value="1"/>
</dbReference>
<evidence type="ECO:0000313" key="8">
    <source>
        <dbReference type="Proteomes" id="UP000198531"/>
    </source>
</evidence>
<proteinExistence type="inferred from homology"/>
<gene>
    <name evidence="7" type="ORF">SAMN04487947_1281</name>
</gene>
<dbReference type="GO" id="GO:0016491">
    <property type="term" value="F:oxidoreductase activity"/>
    <property type="evidence" value="ECO:0007669"/>
    <property type="project" value="UniProtKB-KW"/>
</dbReference>
<feature type="domain" description="FAD-binding PCMH-type" evidence="6">
    <location>
        <begin position="43"/>
        <end position="213"/>
    </location>
</feature>
<dbReference type="InterPro" id="IPR016166">
    <property type="entry name" value="FAD-bd_PCMH"/>
</dbReference>
<keyword evidence="8" id="KW-1185">Reference proteome</keyword>
<dbReference type="Gene3D" id="3.40.462.20">
    <property type="match status" value="1"/>
</dbReference>
<comment type="cofactor">
    <cofactor evidence="1">
        <name>FAD</name>
        <dbReference type="ChEBI" id="CHEBI:57692"/>
    </cofactor>
</comment>
<reference evidence="8" key="1">
    <citation type="submission" date="2016-10" db="EMBL/GenBank/DDBJ databases">
        <authorList>
            <person name="Varghese N."/>
            <person name="Submissions S."/>
        </authorList>
    </citation>
    <scope>NUCLEOTIDE SEQUENCE [LARGE SCALE GENOMIC DNA]</scope>
    <source>
        <strain evidence="8">CGMCC 1.7736</strain>
    </source>
</reference>
<dbReference type="Proteomes" id="UP000198531">
    <property type="component" value="Unassembled WGS sequence"/>
</dbReference>
<evidence type="ECO:0000259" key="6">
    <source>
        <dbReference type="PROSITE" id="PS51387"/>
    </source>
</evidence>
<dbReference type="Pfam" id="PF01565">
    <property type="entry name" value="FAD_binding_4"/>
    <property type="match status" value="1"/>
</dbReference>
<evidence type="ECO:0000256" key="4">
    <source>
        <dbReference type="ARBA" id="ARBA00022827"/>
    </source>
</evidence>
<dbReference type="GO" id="GO:0071949">
    <property type="term" value="F:FAD binding"/>
    <property type="evidence" value="ECO:0007669"/>
    <property type="project" value="InterPro"/>
</dbReference>
<dbReference type="STRING" id="553469.SAMN04487947_1281"/>
<dbReference type="InterPro" id="IPR050416">
    <property type="entry name" value="FAD-linked_Oxidoreductase"/>
</dbReference>
<dbReference type="OrthoDB" id="281719at2157"/>
<keyword evidence="4" id="KW-0274">FAD</keyword>
<dbReference type="SUPFAM" id="SSF56176">
    <property type="entry name" value="FAD-binding/transporter-associated domain-like"/>
    <property type="match status" value="1"/>
</dbReference>
<dbReference type="PROSITE" id="PS51387">
    <property type="entry name" value="FAD_PCMH"/>
    <property type="match status" value="1"/>
</dbReference>
<dbReference type="InterPro" id="IPR036318">
    <property type="entry name" value="FAD-bd_PCMH-like_sf"/>
</dbReference>
<dbReference type="InterPro" id="IPR016167">
    <property type="entry name" value="FAD-bd_PCMH_sub1"/>
</dbReference>
<dbReference type="EMBL" id="FOYT01000001">
    <property type="protein sequence ID" value="SFR42552.1"/>
    <property type="molecule type" value="Genomic_DNA"/>
</dbReference>
<accession>A0A1I6GK21</accession>
<protein>
    <submittedName>
        <fullName evidence="7">FAD/FMN-containing dehydrogenase</fullName>
    </submittedName>
</protein>
<organism evidence="7 8">
    <name type="scientific">Halogeometricum rufum</name>
    <dbReference type="NCBI Taxonomy" id="553469"/>
    <lineage>
        <taxon>Archaea</taxon>
        <taxon>Methanobacteriati</taxon>
        <taxon>Methanobacteriota</taxon>
        <taxon>Stenosarchaea group</taxon>
        <taxon>Halobacteria</taxon>
        <taxon>Halobacteriales</taxon>
        <taxon>Haloferacaceae</taxon>
        <taxon>Halogeometricum</taxon>
    </lineage>
</organism>
<dbReference type="InterPro" id="IPR012951">
    <property type="entry name" value="BBE"/>
</dbReference>
<dbReference type="InterPro" id="IPR006094">
    <property type="entry name" value="Oxid_FAD_bind_N"/>
</dbReference>
<dbReference type="PANTHER" id="PTHR42973">
    <property type="entry name" value="BINDING OXIDOREDUCTASE, PUTATIVE (AFU_ORTHOLOGUE AFUA_1G17690)-RELATED"/>
    <property type="match status" value="1"/>
</dbReference>
<evidence type="ECO:0000313" key="7">
    <source>
        <dbReference type="EMBL" id="SFR42552.1"/>
    </source>
</evidence>
<dbReference type="Gene3D" id="3.30.465.10">
    <property type="match status" value="1"/>
</dbReference>
<evidence type="ECO:0000256" key="2">
    <source>
        <dbReference type="ARBA" id="ARBA00005466"/>
    </source>
</evidence>
<sequence>MSTVTPTPDPSLVAELRAAVTGDVVTPTDASYDDVRTLWNGRVDRYPAFVVRVASTADAAAAVRFARDHDLRLAVRGGGHHVTGSALVDGGLVVDLSSLTAVELDAERRTVRVGAGCRVSDVLAVTQEHGLAVVCGSAAHNGVAGSTLGGAIGWLRRAHGLGVDSLRSAEVVTVDGEVLTASTDENADLFWGLRGAGANFGVVTSFEFDCVPVGPEVAVAQVAYPAPDAASVERLLRDYRAYAADAPDEVTSMAVVTSVPPLPFVPPEFHGAPIVMYYAVYAGDPEAGEAALRPLREMGDPAMDVSDRMPFLALHEVANELFPTGNRYSWHSLYATAASDDLLARLAAHGTARPGPESSLTLWHLGGAVRDVAADATAYAHRDAAFLVSVEAGWRDPADDEAHLAWAESAWSDLRDADATLSAFYPGFPGFVEGEARGRMAYGDNYDRLAELKAVYDPENLLDSNLNVLPAR</sequence>
<keyword evidence="3" id="KW-0285">Flavoprotein</keyword>
<dbReference type="Pfam" id="PF08031">
    <property type="entry name" value="BBE"/>
    <property type="match status" value="1"/>
</dbReference>
<evidence type="ECO:0000256" key="5">
    <source>
        <dbReference type="ARBA" id="ARBA00023002"/>
    </source>
</evidence>
<dbReference type="PANTHER" id="PTHR42973:SF39">
    <property type="entry name" value="FAD-BINDING PCMH-TYPE DOMAIN-CONTAINING PROTEIN"/>
    <property type="match status" value="1"/>
</dbReference>
<dbReference type="InterPro" id="IPR016169">
    <property type="entry name" value="FAD-bd_PCMH_sub2"/>
</dbReference>